<evidence type="ECO:0000259" key="2">
    <source>
        <dbReference type="Pfam" id="PF02481"/>
    </source>
</evidence>
<dbReference type="SUPFAM" id="SSF102405">
    <property type="entry name" value="MCP/YpsA-like"/>
    <property type="match status" value="1"/>
</dbReference>
<dbReference type="Pfam" id="PF21102">
    <property type="entry name" value="DprA_N"/>
    <property type="match status" value="1"/>
</dbReference>
<dbReference type="NCBIfam" id="TIGR00732">
    <property type="entry name" value="dprA"/>
    <property type="match status" value="1"/>
</dbReference>
<dbReference type="EMBL" id="CP158375">
    <property type="protein sequence ID" value="XDO96561.1"/>
    <property type="molecule type" value="Genomic_DNA"/>
</dbReference>
<dbReference type="AlphaFoldDB" id="A0AB39KTG3"/>
<dbReference type="RefSeq" id="WP_369059402.1">
    <property type="nucleotide sequence ID" value="NZ_CP158375.1"/>
</dbReference>
<dbReference type="Pfam" id="PF17782">
    <property type="entry name" value="WHD_DprA"/>
    <property type="match status" value="1"/>
</dbReference>
<gene>
    <name evidence="4" type="primary">dprA</name>
    <name evidence="4" type="ORF">ABOZ73_17620</name>
</gene>
<dbReference type="GO" id="GO:0009294">
    <property type="term" value="P:DNA-mediated transformation"/>
    <property type="evidence" value="ECO:0007669"/>
    <property type="project" value="InterPro"/>
</dbReference>
<dbReference type="PANTHER" id="PTHR43022">
    <property type="entry name" value="PROTEIN SMF"/>
    <property type="match status" value="1"/>
</dbReference>
<dbReference type="Gene3D" id="1.10.10.10">
    <property type="entry name" value="Winged helix-like DNA-binding domain superfamily/Winged helix DNA-binding domain"/>
    <property type="match status" value="1"/>
</dbReference>
<dbReference type="Gene3D" id="3.40.50.450">
    <property type="match status" value="1"/>
</dbReference>
<comment type="similarity">
    <text evidence="1">Belongs to the DprA/Smf family.</text>
</comment>
<dbReference type="InterPro" id="IPR057666">
    <property type="entry name" value="DrpA_SLOG"/>
</dbReference>
<dbReference type="InterPro" id="IPR003488">
    <property type="entry name" value="DprA"/>
</dbReference>
<name>A0AB39KTG3_9CAUL</name>
<organism evidence="4">
    <name type="scientific">Caulobacter sp. 73W</name>
    <dbReference type="NCBI Taxonomy" id="3161137"/>
    <lineage>
        <taxon>Bacteria</taxon>
        <taxon>Pseudomonadati</taxon>
        <taxon>Pseudomonadota</taxon>
        <taxon>Alphaproteobacteria</taxon>
        <taxon>Caulobacterales</taxon>
        <taxon>Caulobacteraceae</taxon>
        <taxon>Caulobacter</taxon>
    </lineage>
</organism>
<dbReference type="InterPro" id="IPR036388">
    <property type="entry name" value="WH-like_DNA-bd_sf"/>
</dbReference>
<feature type="domain" description="DprA winged helix" evidence="3">
    <location>
        <begin position="310"/>
        <end position="365"/>
    </location>
</feature>
<evidence type="ECO:0000313" key="4">
    <source>
        <dbReference type="EMBL" id="XDO96561.1"/>
    </source>
</evidence>
<protein>
    <submittedName>
        <fullName evidence="4">DNA-processing protein DprA</fullName>
    </submittedName>
</protein>
<proteinExistence type="inferred from homology"/>
<dbReference type="InterPro" id="IPR041614">
    <property type="entry name" value="DprA_WH"/>
</dbReference>
<reference evidence="4" key="1">
    <citation type="submission" date="2024-06" db="EMBL/GenBank/DDBJ databases">
        <title>Caulobacter inopinatus, sp. nov.</title>
        <authorList>
            <person name="Donachie S.P."/>
        </authorList>
    </citation>
    <scope>NUCLEOTIDE SEQUENCE</scope>
    <source>
        <strain evidence="4">73W</strain>
    </source>
</reference>
<dbReference type="Pfam" id="PF02481">
    <property type="entry name" value="DNA_processg_A"/>
    <property type="match status" value="1"/>
</dbReference>
<feature type="domain" description="Smf/DprA SLOG" evidence="2">
    <location>
        <begin position="81"/>
        <end position="286"/>
    </location>
</feature>
<evidence type="ECO:0000256" key="1">
    <source>
        <dbReference type="ARBA" id="ARBA00006525"/>
    </source>
</evidence>
<dbReference type="PANTHER" id="PTHR43022:SF1">
    <property type="entry name" value="PROTEIN SMF"/>
    <property type="match status" value="1"/>
</dbReference>
<sequence>MTQGPLSDRERVAWLRLSRTENVGPVTFEQLVVRFGSADAALSALPDLARRGGRINPLTIPTVAQAEDELAAGDRLGAHLLAACEPTYPRRLGALDPPPPLIWTLGRVELLNRPSIAIVGARIASAAGQRFARALAVDLSKAGHVVVSGPARGIDGAAHEGSLAGGTVAVLGGGIDDIYPPEHADLHARIAAEGCIVSESRPGQRAQAKDFPRRNRIIAGLSLGVVVVEAELKSGSLITARLAAEQGREVFAVPSSPLDPRAKGTNDLIRQGAALCEGVEDVLRTLEGVRSLGENDRPRYAGPPLDQRALDAAADRLRGKVEALLSPTAISRDDLIRAVGEPAPLVLAALVELVLAGRAEISAGGLVSRP</sequence>
<evidence type="ECO:0000259" key="3">
    <source>
        <dbReference type="Pfam" id="PF17782"/>
    </source>
</evidence>
<accession>A0AB39KTG3</accession>